<dbReference type="AlphaFoldDB" id="A0A238LE85"/>
<evidence type="ECO:0000313" key="3">
    <source>
        <dbReference type="Proteomes" id="UP000201613"/>
    </source>
</evidence>
<reference evidence="2 3" key="1">
    <citation type="submission" date="2017-05" db="EMBL/GenBank/DDBJ databases">
        <authorList>
            <person name="Song R."/>
            <person name="Chenine A.L."/>
            <person name="Ruprecht R.M."/>
        </authorList>
    </citation>
    <scope>NUCLEOTIDE SEQUENCE [LARGE SCALE GENOMIC DNA]</scope>
    <source>
        <strain evidence="2 3">CECT 8899</strain>
    </source>
</reference>
<dbReference type="EMBL" id="FXZK01000001">
    <property type="protein sequence ID" value="SMY07240.1"/>
    <property type="molecule type" value="Genomic_DNA"/>
</dbReference>
<evidence type="ECO:0000313" key="2">
    <source>
        <dbReference type="EMBL" id="SMY07240.1"/>
    </source>
</evidence>
<gene>
    <name evidence="2" type="ORF">LOM8899_01373</name>
</gene>
<dbReference type="InterPro" id="IPR015330">
    <property type="entry name" value="DNA_primase/pol_bifunc_N"/>
</dbReference>
<organism evidence="2 3">
    <name type="scientific">Flavimaricola marinus</name>
    <dbReference type="NCBI Taxonomy" id="1819565"/>
    <lineage>
        <taxon>Bacteria</taxon>
        <taxon>Pseudomonadati</taxon>
        <taxon>Pseudomonadota</taxon>
        <taxon>Alphaproteobacteria</taxon>
        <taxon>Rhodobacterales</taxon>
        <taxon>Paracoccaceae</taxon>
        <taxon>Flavimaricola</taxon>
    </lineage>
</organism>
<evidence type="ECO:0000259" key="1">
    <source>
        <dbReference type="Pfam" id="PF09250"/>
    </source>
</evidence>
<dbReference type="RefSeq" id="WP_168770483.1">
    <property type="nucleotide sequence ID" value="NZ_FXZK01000001.1"/>
</dbReference>
<dbReference type="Proteomes" id="UP000201613">
    <property type="component" value="Unassembled WGS sequence"/>
</dbReference>
<dbReference type="Pfam" id="PF09250">
    <property type="entry name" value="Prim-Pol"/>
    <property type="match status" value="1"/>
</dbReference>
<protein>
    <recommendedName>
        <fullName evidence="1">DNA primase/polymerase bifunctional N-terminal domain-containing protein</fullName>
    </recommendedName>
</protein>
<accession>A0A238LE85</accession>
<sequence>MTKQFAQSLDAMESAATAALTYMKLEWEPLRLPPLQKSPAGKWKEPRVWSEAEIRAEFSENSNVGIALGKRSRNLIDCDYDCREAAELAKITFDDFPSFGRPGSPYSHRIVQAELKKGRYTFELPKEVAAKLAAERAMLLEVRGDGHQTMFPPSIHPSGERVQWHIGATSVPTVEADELLKLCGIIAVLSTVAMAYPKVNGQRDEVCMMIAGVLVRAGLEDAMIDDLIVCVASLAGDEEAEKRRGKAAATRARVDAGEGVWGLPELCSRLEIEEAEPAFRKWLGSKATTRKGGSSGRPVIVLQGGNLPSEVDQAEAALLAAGLGVYQRGENLVRVLRLPQSEGDDGVQRPSGALLIHPVSSAWLKDKFAISAIWMRNGKEEPYPVNPPHEHARALLARVGEWHAPVLRGVVSCPTMRADGTILQEPGYDSASGLLYDPGGVVFPQVPNNPSFADAQEAMRVLRKPFREYQLPTPADWSVLLAAVVTSVIRRILPTAPLFAIDAPTAGSGKTLLCEAVGVIASGYKPTIINQGKTPEEDEKRLASILMAGDAVLVIDNCERQLGGDTLCSMLTSEVIASRILGKSEMKQVLTNVLVMATGNNLEVVGDLGRRTLVCRIDTGAERPDQIEHSFDLIAEVLADRPRLVVAALTVLRAYVVAGKPNRMTPLGSFEGWNLVREALVWLGEEDPAVTRENVIADDPRKNELAELLELWADALGGRSVTLAELANDATKTPRSKTAALHQALAERTPKPVFNTRSVGRYLAKHKDRLVSGRKLLCIDDPSGVKRYRLETPGLPPAIDTPF</sequence>
<feature type="domain" description="DNA primase/polymerase bifunctional N-terminal" evidence="1">
    <location>
        <begin position="19"/>
        <end position="165"/>
    </location>
</feature>
<name>A0A238LE85_9RHOB</name>
<keyword evidence="3" id="KW-1185">Reference proteome</keyword>
<proteinExistence type="predicted"/>